<keyword evidence="12" id="KW-1185">Reference proteome</keyword>
<evidence type="ECO:0000256" key="7">
    <source>
        <dbReference type="ARBA" id="ARBA00023136"/>
    </source>
</evidence>
<feature type="transmembrane region" description="Helical" evidence="10">
    <location>
        <begin position="35"/>
        <end position="53"/>
    </location>
</feature>
<evidence type="ECO:0000313" key="12">
    <source>
        <dbReference type="Proteomes" id="UP000291151"/>
    </source>
</evidence>
<feature type="transmembrane region" description="Helical" evidence="10">
    <location>
        <begin position="122"/>
        <end position="148"/>
    </location>
</feature>
<dbReference type="GO" id="GO:0005886">
    <property type="term" value="C:plasma membrane"/>
    <property type="evidence" value="ECO:0007669"/>
    <property type="project" value="UniProtKB-SubCell"/>
</dbReference>
<dbReference type="InterPro" id="IPR002010">
    <property type="entry name" value="T3SS_IM_R"/>
</dbReference>
<feature type="transmembrane region" description="Helical" evidence="10">
    <location>
        <begin position="73"/>
        <end position="96"/>
    </location>
</feature>
<comment type="similarity">
    <text evidence="2 10">Belongs to the FliR/MopE/SpaR family.</text>
</comment>
<dbReference type="Proteomes" id="UP000291151">
    <property type="component" value="Chromosome"/>
</dbReference>
<name>A0A4P6USJ6_9BACL</name>
<organism evidence="11 12">
    <name type="scientific">Ureibacillus thermophilus</name>
    <dbReference type="NCBI Taxonomy" id="367743"/>
    <lineage>
        <taxon>Bacteria</taxon>
        <taxon>Bacillati</taxon>
        <taxon>Bacillota</taxon>
        <taxon>Bacilli</taxon>
        <taxon>Bacillales</taxon>
        <taxon>Caryophanaceae</taxon>
        <taxon>Ureibacillus</taxon>
    </lineage>
</organism>
<sequence>MLDIIPQFSVLLLMFVRVSAFFVSVPFFSYRTIPVQLKVILALMLAWMMYYTVPTNAIPIDGNYIMLIIKEAMIGLIIGLAAAIIISIVQIAGGLIDFEMGFAMANIVDPLTGAQSPLMGQFFYFLILYLLIATNGHHLILDGIYYSYQFIPIEGYPNFGDADFAEFVAKMIAVVFSVAFQMSAPLVASLFLVTLAIGITGKTVPQLNIFVVGFPLKIIVGFLILFISMGIMIEVMQKVMGLMITVMRELMQLLGGA</sequence>
<dbReference type="GO" id="GO:0009425">
    <property type="term" value="C:bacterial-type flagellum basal body"/>
    <property type="evidence" value="ECO:0007669"/>
    <property type="project" value="UniProtKB-SubCell"/>
</dbReference>
<evidence type="ECO:0000256" key="10">
    <source>
        <dbReference type="RuleBase" id="RU362071"/>
    </source>
</evidence>
<evidence type="ECO:0000256" key="8">
    <source>
        <dbReference type="ARBA" id="ARBA00023143"/>
    </source>
</evidence>
<keyword evidence="11" id="KW-0282">Flagellum</keyword>
<reference evidence="11 12" key="1">
    <citation type="submission" date="2019-02" db="EMBL/GenBank/DDBJ databases">
        <title>Ureibacillus thermophilus.</title>
        <authorList>
            <person name="Sunny J.S."/>
            <person name="Natarajan A."/>
            <person name="Saleena L.M."/>
        </authorList>
    </citation>
    <scope>NUCLEOTIDE SEQUENCE [LARGE SCALE GENOMIC DNA]</scope>
    <source>
        <strain evidence="11 12">LM102</strain>
    </source>
</reference>
<dbReference type="InterPro" id="IPR006303">
    <property type="entry name" value="FliR"/>
</dbReference>
<protein>
    <recommendedName>
        <fullName evidence="3 9">Flagellar biosynthetic protein FliR</fullName>
    </recommendedName>
</protein>
<proteinExistence type="inferred from homology"/>
<accession>A0A4P6USJ6</accession>
<dbReference type="PRINTS" id="PR00953">
    <property type="entry name" value="TYPE3IMRPROT"/>
</dbReference>
<evidence type="ECO:0000256" key="5">
    <source>
        <dbReference type="ARBA" id="ARBA00022692"/>
    </source>
</evidence>
<keyword evidence="11" id="KW-0966">Cell projection</keyword>
<dbReference type="RefSeq" id="WP_208652032.1">
    <property type="nucleotide sequence ID" value="NZ_CP036528.1"/>
</dbReference>
<evidence type="ECO:0000256" key="6">
    <source>
        <dbReference type="ARBA" id="ARBA00022989"/>
    </source>
</evidence>
<dbReference type="PANTHER" id="PTHR30065">
    <property type="entry name" value="FLAGELLAR BIOSYNTHETIC PROTEIN FLIR"/>
    <property type="match status" value="1"/>
</dbReference>
<dbReference type="EMBL" id="CP036528">
    <property type="protein sequence ID" value="QBK25647.1"/>
    <property type="molecule type" value="Genomic_DNA"/>
</dbReference>
<dbReference type="Pfam" id="PF01311">
    <property type="entry name" value="Bac_export_1"/>
    <property type="match status" value="1"/>
</dbReference>
<feature type="transmembrane region" description="Helical" evidence="10">
    <location>
        <begin position="6"/>
        <end position="28"/>
    </location>
</feature>
<feature type="transmembrane region" description="Helical" evidence="10">
    <location>
        <begin position="209"/>
        <end position="233"/>
    </location>
</feature>
<dbReference type="AlphaFoldDB" id="A0A4P6USJ6"/>
<evidence type="ECO:0000256" key="3">
    <source>
        <dbReference type="ARBA" id="ARBA00021717"/>
    </source>
</evidence>
<comment type="function">
    <text evidence="1 10">Role in flagellar biosynthesis.</text>
</comment>
<dbReference type="PANTHER" id="PTHR30065:SF1">
    <property type="entry name" value="SURFACE PRESENTATION OF ANTIGENS PROTEIN SPAR"/>
    <property type="match status" value="1"/>
</dbReference>
<evidence type="ECO:0000256" key="4">
    <source>
        <dbReference type="ARBA" id="ARBA00022475"/>
    </source>
</evidence>
<dbReference type="GO" id="GO:0006605">
    <property type="term" value="P:protein targeting"/>
    <property type="evidence" value="ECO:0007669"/>
    <property type="project" value="UniProtKB-UniRule"/>
</dbReference>
<keyword evidence="5 10" id="KW-0812">Transmembrane</keyword>
<feature type="transmembrane region" description="Helical" evidence="10">
    <location>
        <begin position="168"/>
        <end position="197"/>
    </location>
</feature>
<keyword evidence="4 10" id="KW-1003">Cell membrane</keyword>
<dbReference type="KEGG" id="uth:DKZ56_07125"/>
<evidence type="ECO:0000256" key="2">
    <source>
        <dbReference type="ARBA" id="ARBA00009772"/>
    </source>
</evidence>
<comment type="subcellular location">
    <subcellularLocation>
        <location evidence="10">Cell membrane</location>
        <topology evidence="10">Multi-pass membrane protein</topology>
    </subcellularLocation>
    <subcellularLocation>
        <location evidence="10">Bacterial flagellum basal body</location>
    </subcellularLocation>
</comment>
<dbReference type="NCBIfam" id="TIGR01400">
    <property type="entry name" value="fliR"/>
    <property type="match status" value="1"/>
</dbReference>
<dbReference type="GO" id="GO:0044780">
    <property type="term" value="P:bacterial-type flagellum assembly"/>
    <property type="evidence" value="ECO:0007669"/>
    <property type="project" value="UniProtKB-UniRule"/>
</dbReference>
<keyword evidence="8 10" id="KW-0975">Bacterial flagellum</keyword>
<gene>
    <name evidence="11" type="primary">fliR</name>
    <name evidence="11" type="ORF">DKZ56_07125</name>
</gene>
<keyword evidence="7 10" id="KW-0472">Membrane</keyword>
<evidence type="ECO:0000256" key="9">
    <source>
        <dbReference type="NCBIfam" id="TIGR01400"/>
    </source>
</evidence>
<evidence type="ECO:0000256" key="1">
    <source>
        <dbReference type="ARBA" id="ARBA00002578"/>
    </source>
</evidence>
<evidence type="ECO:0000313" key="11">
    <source>
        <dbReference type="EMBL" id="QBK25647.1"/>
    </source>
</evidence>
<keyword evidence="11" id="KW-0969">Cilium</keyword>
<keyword evidence="6 10" id="KW-1133">Transmembrane helix</keyword>